<keyword evidence="3" id="KW-1185">Reference proteome</keyword>
<dbReference type="InterPro" id="IPR046192">
    <property type="entry name" value="DUF6220"/>
</dbReference>
<feature type="transmembrane region" description="Helical" evidence="1">
    <location>
        <begin position="37"/>
        <end position="56"/>
    </location>
</feature>
<reference evidence="2 3" key="1">
    <citation type="submission" date="2020-03" db="EMBL/GenBank/DDBJ databases">
        <title>Roseomonas selenitidurans sp. nov. isolated from soil.</title>
        <authorList>
            <person name="Liu H."/>
        </authorList>
    </citation>
    <scope>NUCLEOTIDE SEQUENCE [LARGE SCALE GENOMIC DNA]</scope>
    <source>
        <strain evidence="2 3">JCM 15073</strain>
    </source>
</reference>
<protein>
    <submittedName>
        <fullName evidence="2">Uncharacterized protein</fullName>
    </submittedName>
</protein>
<dbReference type="Proteomes" id="UP000765160">
    <property type="component" value="Unassembled WGS sequence"/>
</dbReference>
<evidence type="ECO:0000256" key="1">
    <source>
        <dbReference type="SAM" id="Phobius"/>
    </source>
</evidence>
<comment type="caution">
    <text evidence="2">The sequence shown here is derived from an EMBL/GenBank/DDBJ whole genome shotgun (WGS) entry which is preliminary data.</text>
</comment>
<feature type="transmembrane region" description="Helical" evidence="1">
    <location>
        <begin position="86"/>
        <end position="109"/>
    </location>
</feature>
<keyword evidence="1" id="KW-1133">Transmembrane helix</keyword>
<proteinExistence type="predicted"/>
<organism evidence="2 3">
    <name type="scientific">Falsiroseomonas frigidaquae</name>
    <dbReference type="NCBI Taxonomy" id="487318"/>
    <lineage>
        <taxon>Bacteria</taxon>
        <taxon>Pseudomonadati</taxon>
        <taxon>Pseudomonadota</taxon>
        <taxon>Alphaproteobacteria</taxon>
        <taxon>Acetobacterales</taxon>
        <taxon>Roseomonadaceae</taxon>
        <taxon>Falsiroseomonas</taxon>
    </lineage>
</organism>
<sequence>MTRVSLPVRMAALALPVLILAQFLLAGLALFPGGTGWSAHKALGGALLLPILLLFLARPLRRWALLLALLYGLQIAWIVLGQDLGAATLMALHPFNAGLLLVAALMVAMKATSSA</sequence>
<name>A0ABX1F673_9PROT</name>
<feature type="transmembrane region" description="Helical" evidence="1">
    <location>
        <begin position="12"/>
        <end position="31"/>
    </location>
</feature>
<gene>
    <name evidence="2" type="ORF">HB662_23930</name>
</gene>
<dbReference type="Pfam" id="PF19728">
    <property type="entry name" value="DUF6220"/>
    <property type="match status" value="1"/>
</dbReference>
<evidence type="ECO:0000313" key="2">
    <source>
        <dbReference type="EMBL" id="NKE47847.1"/>
    </source>
</evidence>
<keyword evidence="1" id="KW-0812">Transmembrane</keyword>
<dbReference type="EMBL" id="JAAVTX010000007">
    <property type="protein sequence ID" value="NKE47847.1"/>
    <property type="molecule type" value="Genomic_DNA"/>
</dbReference>
<evidence type="ECO:0000313" key="3">
    <source>
        <dbReference type="Proteomes" id="UP000765160"/>
    </source>
</evidence>
<keyword evidence="1" id="KW-0472">Membrane</keyword>
<feature type="transmembrane region" description="Helical" evidence="1">
    <location>
        <begin position="63"/>
        <end position="80"/>
    </location>
</feature>
<dbReference type="RefSeq" id="WP_168053606.1">
    <property type="nucleotide sequence ID" value="NZ_JAATJR010000007.1"/>
</dbReference>
<accession>A0ABX1F673</accession>